<accession>K1QK15</accession>
<sequence>MEKNETDGIIAAGGGGTLLEVSGSITGVVMISGAPKDGEHIACFSEDGRNTYSLVGLTAGAYKVFEEVEAEDGQEEEYTSEDVTTVEFSVIAPIVQNQQQKIVAPELHIGPSQIARKDFINEG</sequence>
<proteinExistence type="predicted"/>
<gene>
    <name evidence="1" type="ORF">CGI_10000634</name>
</gene>
<dbReference type="AlphaFoldDB" id="K1QK15"/>
<organism evidence="1">
    <name type="scientific">Magallana gigas</name>
    <name type="common">Pacific oyster</name>
    <name type="synonym">Crassostrea gigas</name>
    <dbReference type="NCBI Taxonomy" id="29159"/>
    <lineage>
        <taxon>Eukaryota</taxon>
        <taxon>Metazoa</taxon>
        <taxon>Spiralia</taxon>
        <taxon>Lophotrochozoa</taxon>
        <taxon>Mollusca</taxon>
        <taxon>Bivalvia</taxon>
        <taxon>Autobranchia</taxon>
        <taxon>Pteriomorphia</taxon>
        <taxon>Ostreida</taxon>
        <taxon>Ostreoidea</taxon>
        <taxon>Ostreidae</taxon>
        <taxon>Magallana</taxon>
    </lineage>
</organism>
<dbReference type="InParanoid" id="K1QK15"/>
<protein>
    <submittedName>
        <fullName evidence="1">Uncharacterized protein</fullName>
    </submittedName>
</protein>
<dbReference type="EMBL" id="JH818901">
    <property type="protein sequence ID" value="EKC34133.1"/>
    <property type="molecule type" value="Genomic_DNA"/>
</dbReference>
<reference evidence="1" key="1">
    <citation type="journal article" date="2012" name="Nature">
        <title>The oyster genome reveals stress adaptation and complexity of shell formation.</title>
        <authorList>
            <person name="Zhang G."/>
            <person name="Fang X."/>
            <person name="Guo X."/>
            <person name="Li L."/>
            <person name="Luo R."/>
            <person name="Xu F."/>
            <person name="Yang P."/>
            <person name="Zhang L."/>
            <person name="Wang X."/>
            <person name="Qi H."/>
            <person name="Xiong Z."/>
            <person name="Que H."/>
            <person name="Xie Y."/>
            <person name="Holland P.W."/>
            <person name="Paps J."/>
            <person name="Zhu Y."/>
            <person name="Wu F."/>
            <person name="Chen Y."/>
            <person name="Wang J."/>
            <person name="Peng C."/>
            <person name="Meng J."/>
            <person name="Yang L."/>
            <person name="Liu J."/>
            <person name="Wen B."/>
            <person name="Zhang N."/>
            <person name="Huang Z."/>
            <person name="Zhu Q."/>
            <person name="Feng Y."/>
            <person name="Mount A."/>
            <person name="Hedgecock D."/>
            <person name="Xu Z."/>
            <person name="Liu Y."/>
            <person name="Domazet-Loso T."/>
            <person name="Du Y."/>
            <person name="Sun X."/>
            <person name="Zhang S."/>
            <person name="Liu B."/>
            <person name="Cheng P."/>
            <person name="Jiang X."/>
            <person name="Li J."/>
            <person name="Fan D."/>
            <person name="Wang W."/>
            <person name="Fu W."/>
            <person name="Wang T."/>
            <person name="Wang B."/>
            <person name="Zhang J."/>
            <person name="Peng Z."/>
            <person name="Li Y."/>
            <person name="Li N."/>
            <person name="Wang J."/>
            <person name="Chen M."/>
            <person name="He Y."/>
            <person name="Tan F."/>
            <person name="Song X."/>
            <person name="Zheng Q."/>
            <person name="Huang R."/>
            <person name="Yang H."/>
            <person name="Du X."/>
            <person name="Chen L."/>
            <person name="Yang M."/>
            <person name="Gaffney P.M."/>
            <person name="Wang S."/>
            <person name="Luo L."/>
            <person name="She Z."/>
            <person name="Ming Y."/>
            <person name="Huang W."/>
            <person name="Zhang S."/>
            <person name="Huang B."/>
            <person name="Zhang Y."/>
            <person name="Qu T."/>
            <person name="Ni P."/>
            <person name="Miao G."/>
            <person name="Wang J."/>
            <person name="Wang Q."/>
            <person name="Steinberg C.E."/>
            <person name="Wang H."/>
            <person name="Li N."/>
            <person name="Qian L."/>
            <person name="Zhang G."/>
            <person name="Li Y."/>
            <person name="Yang H."/>
            <person name="Liu X."/>
            <person name="Wang J."/>
            <person name="Yin Y."/>
            <person name="Wang J."/>
        </authorList>
    </citation>
    <scope>NUCLEOTIDE SEQUENCE [LARGE SCALE GENOMIC DNA]</scope>
    <source>
        <strain evidence="1">05x7-T-G4-1.051#20</strain>
    </source>
</reference>
<dbReference type="HOGENOM" id="CLU_2017429_0_0_1"/>
<name>K1QK15_MAGGI</name>
<evidence type="ECO:0000313" key="1">
    <source>
        <dbReference type="EMBL" id="EKC34133.1"/>
    </source>
</evidence>